<feature type="transmembrane region" description="Helical" evidence="16">
    <location>
        <begin position="494"/>
        <end position="517"/>
    </location>
</feature>
<dbReference type="Gene3D" id="3.90.550.10">
    <property type="entry name" value="Spore Coat Polysaccharide Biosynthesis Protein SpsA, Chain A"/>
    <property type="match status" value="1"/>
</dbReference>
<dbReference type="GO" id="GO:0005886">
    <property type="term" value="C:plasma membrane"/>
    <property type="evidence" value="ECO:0007669"/>
    <property type="project" value="UniProtKB-SubCell"/>
</dbReference>
<dbReference type="InterPro" id="IPR050321">
    <property type="entry name" value="Glycosyltr_2/OpgH_subfam"/>
</dbReference>
<comment type="function">
    <text evidence="16">Catalytic subunit of cellulose synthase. It polymerizes uridine 5'-diphosphate glucose to cellulose.</text>
</comment>
<dbReference type="AlphaFoldDB" id="A0A0H3F4E0"/>
<dbReference type="InterPro" id="IPR005150">
    <property type="entry name" value="Cellulose_synth"/>
</dbReference>
<feature type="transmembrane region" description="Helical" evidence="16">
    <location>
        <begin position="523"/>
        <end position="545"/>
    </location>
</feature>
<evidence type="ECO:0000313" key="19">
    <source>
        <dbReference type="EMBL" id="ADW71738.1"/>
    </source>
</evidence>
<dbReference type="UniPathway" id="UPA00694"/>
<keyword evidence="10 16" id="KW-0808">Transferase</keyword>
<dbReference type="EC" id="2.4.1.12" evidence="4 16"/>
<dbReference type="Proteomes" id="UP000007257">
    <property type="component" value="Chromosome"/>
</dbReference>
<dbReference type="GO" id="GO:0035438">
    <property type="term" value="F:cyclic-di-GMP binding"/>
    <property type="evidence" value="ECO:0007669"/>
    <property type="project" value="InterPro"/>
</dbReference>
<gene>
    <name evidence="19" type="ordered locus">Rahaq_0106</name>
</gene>
<keyword evidence="14 16" id="KW-0472">Membrane</keyword>
<dbReference type="PRINTS" id="PR01439">
    <property type="entry name" value="CELLSNTHASEA"/>
</dbReference>
<dbReference type="InterPro" id="IPR003919">
    <property type="entry name" value="Cell_synth_A"/>
</dbReference>
<evidence type="ECO:0000313" key="20">
    <source>
        <dbReference type="Proteomes" id="UP000007257"/>
    </source>
</evidence>
<keyword evidence="12 16" id="KW-0135">Cellulose biosynthesis</keyword>
<comment type="similarity">
    <text evidence="3">Belongs to the glycosyltransferase 2 family.</text>
</comment>
<dbReference type="InterPro" id="IPR001173">
    <property type="entry name" value="Glyco_trans_2-like"/>
</dbReference>
<dbReference type="GeneID" id="95419166"/>
<reference evidence="19 20" key="2">
    <citation type="journal article" date="2012" name="J. Bacteriol.">
        <title>Complete Genome Sequence of Rahnella sp. Strain Y9602, a Gammaproteobacterium Isolate from Metal- and Radionuclide-Contaminated Soil.</title>
        <authorList>
            <person name="Martinez R.J."/>
            <person name="Bruce D."/>
            <person name="Detter C."/>
            <person name="Goodwin L.A."/>
            <person name="Han J."/>
            <person name="Han C.S."/>
            <person name="Held B."/>
            <person name="Land M.L."/>
            <person name="Mikhailova N."/>
            <person name="Nolan M."/>
            <person name="Pennacchio L."/>
            <person name="Pitluck S."/>
            <person name="Tapia R."/>
            <person name="Woyke T."/>
            <person name="Sobecky P.A."/>
        </authorList>
    </citation>
    <scope>NUCLEOTIDE SEQUENCE [LARGE SCALE GENOMIC DNA]</scope>
    <source>
        <strain evidence="19 20">Y9602</strain>
    </source>
</reference>
<organism evidence="19 20">
    <name type="scientific">Rahnella sp. (strain Y9602)</name>
    <dbReference type="NCBI Taxonomy" id="2703885"/>
    <lineage>
        <taxon>Bacteria</taxon>
        <taxon>Pseudomonadati</taxon>
        <taxon>Pseudomonadota</taxon>
        <taxon>Gammaproteobacteria</taxon>
        <taxon>Enterobacterales</taxon>
        <taxon>Yersiniaceae</taxon>
        <taxon>Rahnella</taxon>
    </lineage>
</organism>
<evidence type="ECO:0000259" key="18">
    <source>
        <dbReference type="Pfam" id="PF07238"/>
    </source>
</evidence>
<evidence type="ECO:0000256" key="1">
    <source>
        <dbReference type="ARBA" id="ARBA00004429"/>
    </source>
</evidence>
<evidence type="ECO:0000256" key="6">
    <source>
        <dbReference type="ARBA" id="ARBA00022475"/>
    </source>
</evidence>
<dbReference type="GO" id="GO:0006011">
    <property type="term" value="P:UDP-alpha-D-glucose metabolic process"/>
    <property type="evidence" value="ECO:0007669"/>
    <property type="project" value="InterPro"/>
</dbReference>
<keyword evidence="13 16" id="KW-1133">Transmembrane helix</keyword>
<evidence type="ECO:0000256" key="11">
    <source>
        <dbReference type="ARBA" id="ARBA00022692"/>
    </source>
</evidence>
<feature type="domain" description="PilZ" evidence="18">
    <location>
        <begin position="550"/>
        <end position="644"/>
    </location>
</feature>
<feature type="transmembrane region" description="Helical" evidence="16">
    <location>
        <begin position="440"/>
        <end position="461"/>
    </location>
</feature>
<evidence type="ECO:0000256" key="3">
    <source>
        <dbReference type="ARBA" id="ARBA00006739"/>
    </source>
</evidence>
<dbReference type="Gene3D" id="2.40.10.220">
    <property type="entry name" value="predicted glycosyltransferase like domains"/>
    <property type="match status" value="1"/>
</dbReference>
<comment type="catalytic activity">
    <reaction evidence="15 16">
        <text>[(1-&gt;4)-beta-D-glucosyl](n) + UDP-alpha-D-glucose = [(1-&gt;4)-beta-D-glucosyl](n+1) + UDP + H(+)</text>
        <dbReference type="Rhea" id="RHEA:19929"/>
        <dbReference type="Rhea" id="RHEA-COMP:10033"/>
        <dbReference type="Rhea" id="RHEA-COMP:10034"/>
        <dbReference type="ChEBI" id="CHEBI:15378"/>
        <dbReference type="ChEBI" id="CHEBI:18246"/>
        <dbReference type="ChEBI" id="CHEBI:58223"/>
        <dbReference type="ChEBI" id="CHEBI:58885"/>
        <dbReference type="EC" id="2.4.1.12"/>
    </reaction>
</comment>
<dbReference type="SUPFAM" id="SSF141371">
    <property type="entry name" value="PilZ domain-like"/>
    <property type="match status" value="1"/>
</dbReference>
<comment type="subcellular location">
    <subcellularLocation>
        <location evidence="1">Cell inner membrane</location>
        <topology evidence="1">Multi-pass membrane protein</topology>
    </subcellularLocation>
</comment>
<evidence type="ECO:0000256" key="8">
    <source>
        <dbReference type="ARBA" id="ARBA00022636"/>
    </source>
</evidence>
<dbReference type="EMBL" id="CP002505">
    <property type="protein sequence ID" value="ADW71738.1"/>
    <property type="molecule type" value="Genomic_DNA"/>
</dbReference>
<dbReference type="InterPro" id="IPR029044">
    <property type="entry name" value="Nucleotide-diphossugar_trans"/>
</dbReference>
<evidence type="ECO:0000256" key="2">
    <source>
        <dbReference type="ARBA" id="ARBA00005186"/>
    </source>
</evidence>
<evidence type="ECO:0000256" key="10">
    <source>
        <dbReference type="ARBA" id="ARBA00022679"/>
    </source>
</evidence>
<name>A0A0H3F4E0_RAHSY</name>
<dbReference type="GO" id="GO:0016760">
    <property type="term" value="F:cellulose synthase (UDP-forming) activity"/>
    <property type="evidence" value="ECO:0007669"/>
    <property type="project" value="UniProtKB-EC"/>
</dbReference>
<dbReference type="CDD" id="cd06421">
    <property type="entry name" value="CESA_CelA_like"/>
    <property type="match status" value="1"/>
</dbReference>
<protein>
    <recommendedName>
        <fullName evidence="5 16">Cellulose synthase catalytic subunit [UDP-forming]</fullName>
        <ecNumber evidence="4 16">2.4.1.12</ecNumber>
    </recommendedName>
</protein>
<evidence type="ECO:0000256" key="12">
    <source>
        <dbReference type="ARBA" id="ARBA00022916"/>
    </source>
</evidence>
<evidence type="ECO:0000256" key="5">
    <source>
        <dbReference type="ARBA" id="ARBA00018714"/>
    </source>
</evidence>
<feature type="transmembrane region" description="Helical" evidence="16">
    <location>
        <begin position="84"/>
        <end position="106"/>
    </location>
</feature>
<reference evidence="20" key="1">
    <citation type="submission" date="2011-01" db="EMBL/GenBank/DDBJ databases">
        <title>Complete sequence of chromosome of Rahnella sp. Y9602.</title>
        <authorList>
            <consortium name="US DOE Joint Genome Institute"/>
            <person name="Lucas S."/>
            <person name="Copeland A."/>
            <person name="Lapidus A."/>
            <person name="Cheng J.-F."/>
            <person name="Goodwin L."/>
            <person name="Pitluck S."/>
            <person name="Lu M."/>
            <person name="Detter J.C."/>
            <person name="Han C."/>
            <person name="Tapia R."/>
            <person name="Land M."/>
            <person name="Hauser L."/>
            <person name="Kyrpides N."/>
            <person name="Ivanova N."/>
            <person name="Ovchinnikova G."/>
            <person name="Pagani I."/>
            <person name="Sobecky P.A."/>
            <person name="Martinez R.J."/>
            <person name="Woyke T."/>
        </authorList>
    </citation>
    <scope>NUCLEOTIDE SEQUENCE [LARGE SCALE GENOMIC DNA]</scope>
    <source>
        <strain evidence="20">Y9602</strain>
    </source>
</reference>
<evidence type="ECO:0000256" key="14">
    <source>
        <dbReference type="ARBA" id="ARBA00023136"/>
    </source>
</evidence>
<dbReference type="GO" id="GO:0030244">
    <property type="term" value="P:cellulose biosynthetic process"/>
    <property type="evidence" value="ECO:0007669"/>
    <property type="project" value="UniProtKB-KW"/>
</dbReference>
<dbReference type="Pfam" id="PF03552">
    <property type="entry name" value="Cellulose_synt"/>
    <property type="match status" value="1"/>
</dbReference>
<dbReference type="Pfam" id="PF07238">
    <property type="entry name" value="PilZ"/>
    <property type="match status" value="1"/>
</dbReference>
<dbReference type="InterPro" id="IPR009875">
    <property type="entry name" value="PilZ_domain"/>
</dbReference>
<keyword evidence="6 16" id="KW-1003">Cell membrane</keyword>
<accession>A0A0H3F4E0</accession>
<keyword evidence="11 16" id="KW-0812">Transmembrane</keyword>
<dbReference type="eggNOG" id="COG1215">
    <property type="taxonomic scope" value="Bacteria"/>
</dbReference>
<dbReference type="Pfam" id="PF00535">
    <property type="entry name" value="Glycos_transf_2"/>
    <property type="match status" value="1"/>
</dbReference>
<dbReference type="KEGG" id="rah:Rahaq_0106"/>
<dbReference type="NCBIfam" id="TIGR03030">
    <property type="entry name" value="CelA"/>
    <property type="match status" value="1"/>
</dbReference>
<feature type="transmembrane region" description="Helical" evidence="16">
    <location>
        <begin position="28"/>
        <end position="46"/>
    </location>
</feature>
<evidence type="ECO:0000256" key="16">
    <source>
        <dbReference type="RuleBase" id="RU365020"/>
    </source>
</evidence>
<dbReference type="PANTHER" id="PTHR43867">
    <property type="entry name" value="CELLULOSE SYNTHASE CATALYTIC SUBUNIT A [UDP-FORMING]"/>
    <property type="match status" value="1"/>
</dbReference>
<feature type="transmembrane region" description="Helical" evidence="16">
    <location>
        <begin position="53"/>
        <end position="72"/>
    </location>
</feature>
<evidence type="ECO:0000256" key="13">
    <source>
        <dbReference type="ARBA" id="ARBA00022989"/>
    </source>
</evidence>
<dbReference type="HOGENOM" id="CLU_011907_5_0_6"/>
<keyword evidence="8 16" id="KW-0973">c-di-GMP</keyword>
<keyword evidence="7 16" id="KW-0997">Cell inner membrane</keyword>
<evidence type="ECO:0000256" key="7">
    <source>
        <dbReference type="ARBA" id="ARBA00022519"/>
    </source>
</evidence>
<evidence type="ECO:0000256" key="15">
    <source>
        <dbReference type="ARBA" id="ARBA00048682"/>
    </source>
</evidence>
<dbReference type="PANTHER" id="PTHR43867:SF2">
    <property type="entry name" value="CELLULOSE SYNTHASE CATALYTIC SUBUNIT A [UDP-FORMING]"/>
    <property type="match status" value="1"/>
</dbReference>
<comment type="pathway">
    <text evidence="2 16">Glycan metabolism; bacterial cellulose biosynthesis.</text>
</comment>
<feature type="transmembrane region" description="Helical" evidence="16">
    <location>
        <begin position="392"/>
        <end position="420"/>
    </location>
</feature>
<evidence type="ECO:0000256" key="9">
    <source>
        <dbReference type="ARBA" id="ARBA00022676"/>
    </source>
</evidence>
<keyword evidence="9 16" id="KW-0328">Glycosyltransferase</keyword>
<comment type="cofactor">
    <cofactor evidence="16">
        <name>Mg(2+)</name>
        <dbReference type="ChEBI" id="CHEBI:18420"/>
    </cofactor>
</comment>
<proteinExistence type="inferred from homology"/>
<evidence type="ECO:0000256" key="4">
    <source>
        <dbReference type="ARBA" id="ARBA00012539"/>
    </source>
</evidence>
<feature type="domain" description="Glycosyltransferase 2-like" evidence="17">
    <location>
        <begin position="131"/>
        <end position="300"/>
    </location>
</feature>
<dbReference type="RefSeq" id="WP_013573456.1">
    <property type="nucleotide sequence ID" value="NC_015061.1"/>
</dbReference>
<sequence length="699" mass="78827" precursor="true">MNKFLFSLLVLLLLPVAAVIIITPMDSQKQYIFGLISIGLLFLLGISKSRRISVVMVIMSVMMSTRYIYWRATETLHFNSTIEAILGIGLFLAELYVWLILLLGYLQTTWPLKRTIEPLPDDTTLWPTVDVYIPSYNESLDVVRDTVLAAQCIDYPKDKIKIYVLDDGKRDEFAVFSADAGVGYITRNDNSHAKAGNLNHAMKLTKGELICVFDCDHVATRAFLQATVGSFLKDPRLALIQTPHYFYSPDPFERNLSAGRTMPNEGALFYGPVQQGNDNWNATFFCGSCAVIRRVALEEVGGFAVETVTEDAHSALKMQRRGWNTAFLDIPLAAGLATERLGLHVIQRTRWARGMTQIFRVDNPLLGRGLKWQQRLCYLNAMLHFQFGLPRVVFLTAPLAFLLFNLNIISSSASLIFAYALPHLVMSLYINSRMNGRFRYTFWGEIYETVMAFHLILPTLVTMFAPKRGKFNVTDKGGLLDVGFFDFNIVKPHLIVAILMIIGIGYGIVRAIFHNYFAIDPNVIALNIAWGSFSVLILLAAIAVAKETRQVRKTIRIDVAIPAIIHYANGISLRTTTIDMSMGGVQLVTPDVRYLDEEIEEVEIQLSSGAESFPVTQISGDKERLRLQFENLPLSKRRELVRVVLCRADAWIGEEYPPDNPFRSLVSIIRCVFELFYNTWKERRAKNKPADATSKSEAA</sequence>
<dbReference type="OrthoDB" id="9806824at2"/>
<dbReference type="SUPFAM" id="SSF53448">
    <property type="entry name" value="Nucleotide-diphospho-sugar transferases"/>
    <property type="match status" value="1"/>
</dbReference>
<evidence type="ECO:0000259" key="17">
    <source>
        <dbReference type="Pfam" id="PF00535"/>
    </source>
</evidence>